<evidence type="ECO:0000313" key="2">
    <source>
        <dbReference type="Proteomes" id="UP000789860"/>
    </source>
</evidence>
<dbReference type="Proteomes" id="UP000789860">
    <property type="component" value="Unassembled WGS sequence"/>
</dbReference>
<protein>
    <submittedName>
        <fullName evidence="1">8582_t:CDS:1</fullName>
    </submittedName>
</protein>
<reference evidence="1" key="1">
    <citation type="submission" date="2021-06" db="EMBL/GenBank/DDBJ databases">
        <authorList>
            <person name="Kallberg Y."/>
            <person name="Tangrot J."/>
            <person name="Rosling A."/>
        </authorList>
    </citation>
    <scope>NUCLEOTIDE SEQUENCE</scope>
    <source>
        <strain evidence="1">AU212A</strain>
    </source>
</reference>
<proteinExistence type="predicted"/>
<evidence type="ECO:0000313" key="1">
    <source>
        <dbReference type="EMBL" id="CAG8619768.1"/>
    </source>
</evidence>
<feature type="non-terminal residue" evidence="1">
    <location>
        <position position="203"/>
    </location>
</feature>
<name>A0ACA9MX56_9GLOM</name>
<keyword evidence="2" id="KW-1185">Reference proteome</keyword>
<comment type="caution">
    <text evidence="1">The sequence shown here is derived from an EMBL/GenBank/DDBJ whole genome shotgun (WGS) entry which is preliminary data.</text>
</comment>
<organism evidence="1 2">
    <name type="scientific">Scutellospora calospora</name>
    <dbReference type="NCBI Taxonomy" id="85575"/>
    <lineage>
        <taxon>Eukaryota</taxon>
        <taxon>Fungi</taxon>
        <taxon>Fungi incertae sedis</taxon>
        <taxon>Mucoromycota</taxon>
        <taxon>Glomeromycotina</taxon>
        <taxon>Glomeromycetes</taxon>
        <taxon>Diversisporales</taxon>
        <taxon>Gigasporaceae</taxon>
        <taxon>Scutellospora</taxon>
    </lineage>
</organism>
<sequence length="203" mass="23446">PTNNSGTVNEIGSLIRESSPSSQLRKRNLNEDIPSTPTKKITENEHRFHYFDSLIKRFFCEDSKNYEVKLDKRVNSSLKRPDFSCRINDICANSGLFKNKSTTGTAIKHQNIPVPAYLETIDPKDYFERLKHNKCPSSFPSEKIRPPAPPTLNNKYTKQKFFLESEIFTTTTTRQFKLIETTSITSSKFFDSENKSKIEIQPR</sequence>
<dbReference type="EMBL" id="CAJVPM010017401">
    <property type="protein sequence ID" value="CAG8619768.1"/>
    <property type="molecule type" value="Genomic_DNA"/>
</dbReference>
<accession>A0ACA9MX56</accession>
<feature type="non-terminal residue" evidence="1">
    <location>
        <position position="1"/>
    </location>
</feature>
<gene>
    <name evidence="1" type="ORF">SCALOS_LOCUS7611</name>
</gene>